<dbReference type="PROSITE" id="PS50850">
    <property type="entry name" value="MFS"/>
    <property type="match status" value="1"/>
</dbReference>
<comment type="caution">
    <text evidence="9">The sequence shown here is derived from an EMBL/GenBank/DDBJ whole genome shotgun (WGS) entry which is preliminary data.</text>
</comment>
<protein>
    <recommendedName>
        <fullName evidence="8">Major facilitator superfamily (MFS) profile domain-containing protein</fullName>
    </recommendedName>
</protein>
<feature type="transmembrane region" description="Helical" evidence="7">
    <location>
        <begin position="377"/>
        <end position="398"/>
    </location>
</feature>
<dbReference type="InterPro" id="IPR011701">
    <property type="entry name" value="MFS"/>
</dbReference>
<dbReference type="AlphaFoldDB" id="S0NIP3"/>
<keyword evidence="3" id="KW-1003">Cell membrane</keyword>
<evidence type="ECO:0000313" key="10">
    <source>
        <dbReference type="Proteomes" id="UP000014136"/>
    </source>
</evidence>
<dbReference type="STRING" id="41997.RV16_GL002070"/>
<dbReference type="RefSeq" id="WP_016175959.1">
    <property type="nucleotide sequence ID" value="NZ_KE136390.1"/>
</dbReference>
<dbReference type="CDD" id="cd17329">
    <property type="entry name" value="MFS_MdtH_MDR_like"/>
    <property type="match status" value="1"/>
</dbReference>
<feature type="transmembrane region" description="Helical" evidence="7">
    <location>
        <begin position="12"/>
        <end position="34"/>
    </location>
</feature>
<feature type="transmembrane region" description="Helical" evidence="7">
    <location>
        <begin position="350"/>
        <end position="371"/>
    </location>
</feature>
<dbReference type="eggNOG" id="COG2814">
    <property type="taxonomic scope" value="Bacteria"/>
</dbReference>
<keyword evidence="4 7" id="KW-0812">Transmembrane</keyword>
<dbReference type="PANTHER" id="PTHR23517:SF3">
    <property type="entry name" value="INTEGRAL MEMBRANE TRANSPORT PROTEIN"/>
    <property type="match status" value="1"/>
</dbReference>
<dbReference type="SUPFAM" id="SSF103473">
    <property type="entry name" value="MFS general substrate transporter"/>
    <property type="match status" value="1"/>
</dbReference>
<feature type="transmembrane region" description="Helical" evidence="7">
    <location>
        <begin position="260"/>
        <end position="279"/>
    </location>
</feature>
<feature type="transmembrane region" description="Helical" evidence="7">
    <location>
        <begin position="311"/>
        <end position="329"/>
    </location>
</feature>
<dbReference type="PANTHER" id="PTHR23517">
    <property type="entry name" value="RESISTANCE PROTEIN MDTM, PUTATIVE-RELATED-RELATED"/>
    <property type="match status" value="1"/>
</dbReference>
<keyword evidence="5 7" id="KW-1133">Transmembrane helix</keyword>
<organism evidence="9 10">
    <name type="scientific">Enterococcus saccharolyticus subsp. saccharolyticus ATCC 43076</name>
    <dbReference type="NCBI Taxonomy" id="1139996"/>
    <lineage>
        <taxon>Bacteria</taxon>
        <taxon>Bacillati</taxon>
        <taxon>Bacillota</taxon>
        <taxon>Bacilli</taxon>
        <taxon>Lactobacillales</taxon>
        <taxon>Enterococcaceae</taxon>
        <taxon>Enterococcus</taxon>
    </lineage>
</organism>
<feature type="transmembrane region" description="Helical" evidence="7">
    <location>
        <begin position="286"/>
        <end position="305"/>
    </location>
</feature>
<dbReference type="Proteomes" id="UP000014136">
    <property type="component" value="Unassembled WGS sequence"/>
</dbReference>
<dbReference type="GO" id="GO:0005886">
    <property type="term" value="C:plasma membrane"/>
    <property type="evidence" value="ECO:0007669"/>
    <property type="project" value="UniProtKB-SubCell"/>
</dbReference>
<feature type="transmembrane region" description="Helical" evidence="7">
    <location>
        <begin position="166"/>
        <end position="185"/>
    </location>
</feature>
<dbReference type="InterPro" id="IPR050171">
    <property type="entry name" value="MFS_Transporters"/>
</dbReference>
<keyword evidence="10" id="KW-1185">Reference proteome</keyword>
<dbReference type="EMBL" id="AHYT01000010">
    <property type="protein sequence ID" value="EOT26423.1"/>
    <property type="molecule type" value="Genomic_DNA"/>
</dbReference>
<evidence type="ECO:0000256" key="3">
    <source>
        <dbReference type="ARBA" id="ARBA00022475"/>
    </source>
</evidence>
<evidence type="ECO:0000313" key="9">
    <source>
        <dbReference type="EMBL" id="EOT26423.1"/>
    </source>
</evidence>
<accession>S0NIP3</accession>
<evidence type="ECO:0000256" key="1">
    <source>
        <dbReference type="ARBA" id="ARBA00004651"/>
    </source>
</evidence>
<proteinExistence type="predicted"/>
<gene>
    <name evidence="9" type="ORF">OMQ_02198</name>
</gene>
<evidence type="ECO:0000259" key="8">
    <source>
        <dbReference type="PROSITE" id="PS50850"/>
    </source>
</evidence>
<evidence type="ECO:0000256" key="2">
    <source>
        <dbReference type="ARBA" id="ARBA00022448"/>
    </source>
</evidence>
<dbReference type="OrthoDB" id="9793283at2"/>
<feature type="transmembrane region" description="Helical" evidence="7">
    <location>
        <begin position="215"/>
        <end position="231"/>
    </location>
</feature>
<dbReference type="Gene3D" id="1.20.1250.20">
    <property type="entry name" value="MFS general substrate transporter like domains"/>
    <property type="match status" value="1"/>
</dbReference>
<keyword evidence="2" id="KW-0813">Transport</keyword>
<sequence length="401" mass="44541">MFQSLHPNIQLRIVIQFLSKVVSSMIFPFIAIYYTEKFGASIAGVLVLVNVIVSFLAGIYGGHLTDVFGRKKLMVIGESIKLVAQVGMVIVNSPWLQSPISMYVLILVTSITSGLIAPASEAMLVDVSTEENRSFMYSMTYWTTNVSLLIGMTIGGWLFQSHLMELLLALVLLSIVTWFITWRFISETYQPTEKKTQIGLRDVLRKYREVAQDRRFLLFTIGGILILGIEFQRTNVISVHMANEFVATNFFGTAMDGVKALSLMTAINTLMVIFFSVPVGQWLNRFTSTGILYVGFLLFGAGYALNAVAVHLPLIIGATILLTIGELIYTPKRQAIMAQMMDYEKRGSYLAFNGIIFQLGKVVAAMTLMFSHLVSTMVVGLSIFGLAIAGSFFTYVALRKE</sequence>
<dbReference type="Pfam" id="PF07690">
    <property type="entry name" value="MFS_1"/>
    <property type="match status" value="1"/>
</dbReference>
<dbReference type="InterPro" id="IPR020846">
    <property type="entry name" value="MFS_dom"/>
</dbReference>
<evidence type="ECO:0000256" key="6">
    <source>
        <dbReference type="ARBA" id="ARBA00023136"/>
    </source>
</evidence>
<evidence type="ECO:0000256" key="7">
    <source>
        <dbReference type="SAM" id="Phobius"/>
    </source>
</evidence>
<feature type="transmembrane region" description="Helical" evidence="7">
    <location>
        <begin position="40"/>
        <end position="61"/>
    </location>
</feature>
<reference evidence="9 10" key="1">
    <citation type="submission" date="2013-03" db="EMBL/GenBank/DDBJ databases">
        <title>The Genome Sequence of Enterococcus saccharolyticus ATCC_43076 (Illumina only assembly).</title>
        <authorList>
            <consortium name="The Broad Institute Genomics Platform"/>
            <consortium name="The Broad Institute Genome Sequencing Center for Infectious Disease"/>
            <person name="Earl A."/>
            <person name="Russ C."/>
            <person name="Gilmore M."/>
            <person name="Surin D."/>
            <person name="Walker B."/>
            <person name="Young S."/>
            <person name="Zeng Q."/>
            <person name="Gargeya S."/>
            <person name="Fitzgerald M."/>
            <person name="Haas B."/>
            <person name="Abouelleil A."/>
            <person name="Allen A.W."/>
            <person name="Alvarado L."/>
            <person name="Arachchi H.M."/>
            <person name="Berlin A.M."/>
            <person name="Chapman S.B."/>
            <person name="Gainer-Dewar J."/>
            <person name="Goldberg J."/>
            <person name="Griggs A."/>
            <person name="Gujja S."/>
            <person name="Hansen M."/>
            <person name="Howarth C."/>
            <person name="Imamovic A."/>
            <person name="Ireland A."/>
            <person name="Larimer J."/>
            <person name="McCowan C."/>
            <person name="Murphy C."/>
            <person name="Pearson M."/>
            <person name="Poon T.W."/>
            <person name="Priest M."/>
            <person name="Roberts A."/>
            <person name="Saif S."/>
            <person name="Shea T."/>
            <person name="Sisk P."/>
            <person name="Sykes S."/>
            <person name="Wortman J."/>
            <person name="Nusbaum C."/>
            <person name="Birren B."/>
        </authorList>
    </citation>
    <scope>NUCLEOTIDE SEQUENCE [LARGE SCALE GENOMIC DNA]</scope>
    <source>
        <strain evidence="9 10">ATCC 43076</strain>
    </source>
</reference>
<feature type="transmembrane region" description="Helical" evidence="7">
    <location>
        <begin position="140"/>
        <end position="160"/>
    </location>
</feature>
<feature type="transmembrane region" description="Helical" evidence="7">
    <location>
        <begin position="100"/>
        <end position="119"/>
    </location>
</feature>
<name>S0NIP3_9ENTE</name>
<feature type="domain" description="Major facilitator superfamily (MFS) profile" evidence="8">
    <location>
        <begin position="1"/>
        <end position="401"/>
    </location>
</feature>
<evidence type="ECO:0000256" key="5">
    <source>
        <dbReference type="ARBA" id="ARBA00022989"/>
    </source>
</evidence>
<dbReference type="GO" id="GO:0022857">
    <property type="term" value="F:transmembrane transporter activity"/>
    <property type="evidence" value="ECO:0007669"/>
    <property type="project" value="InterPro"/>
</dbReference>
<dbReference type="HOGENOM" id="CLU_001265_60_3_9"/>
<keyword evidence="6 7" id="KW-0472">Membrane</keyword>
<dbReference type="PATRIC" id="fig|1139996.3.peg.2161"/>
<evidence type="ECO:0000256" key="4">
    <source>
        <dbReference type="ARBA" id="ARBA00022692"/>
    </source>
</evidence>
<dbReference type="InterPro" id="IPR036259">
    <property type="entry name" value="MFS_trans_sf"/>
</dbReference>
<comment type="subcellular location">
    <subcellularLocation>
        <location evidence="1">Cell membrane</location>
        <topology evidence="1">Multi-pass membrane protein</topology>
    </subcellularLocation>
</comment>